<feature type="domain" description="GATA-type" evidence="8">
    <location>
        <begin position="179"/>
        <end position="211"/>
    </location>
</feature>
<evidence type="ECO:0000256" key="4">
    <source>
        <dbReference type="ARBA" id="ARBA00023015"/>
    </source>
</evidence>
<keyword evidence="10" id="KW-1185">Reference proteome</keyword>
<keyword evidence="6" id="KW-0804">Transcription</keyword>
<dbReference type="PANTHER" id="PTHR47255:SF4">
    <property type="entry name" value="GATA ZINC FINGER DOMAIN-CONTAINING PROTEIN 12"/>
    <property type="match status" value="1"/>
</dbReference>
<evidence type="ECO:0000256" key="2">
    <source>
        <dbReference type="ARBA" id="ARBA00022771"/>
    </source>
</evidence>
<accession>A0AAD8HIR7</accession>
<dbReference type="EMBL" id="JAUIZM010000008">
    <property type="protein sequence ID" value="KAK1367884.1"/>
    <property type="molecule type" value="Genomic_DNA"/>
</dbReference>
<evidence type="ECO:0000313" key="9">
    <source>
        <dbReference type="EMBL" id="KAK1367884.1"/>
    </source>
</evidence>
<sequence>MNPAYNFNSSVSSFHCLDLNDDHIPEYEPYGITTHPVLSQHTPASSSTCPAFFNLARDYRSESHLADYPQTSQKVDKKIVLVEGSSARHALSASYQQTGEDSIKGHMKMVNHENRSTGTEDDGSMKWMSSKMRVMKRMLHSNSSSGTHLYKPAKSNNANHNDQINSANNCNSSTAVVVRVCSDCKTTKTPLWRGGPHGPKSLCNACGIRRRKARKAIALAAGAAQNDTDRVNKMEYYSSRGPSKIHKEKKWRTSYHDVRQSSQTSIKSTLSFEDFAMSLINKKSTESFPRDEEEAAILLMALSCGLIHS</sequence>
<proteinExistence type="predicted"/>
<gene>
    <name evidence="9" type="ORF">POM88_033976</name>
</gene>
<name>A0AAD8HIR7_9APIA</name>
<evidence type="ECO:0000256" key="5">
    <source>
        <dbReference type="ARBA" id="ARBA00023125"/>
    </source>
</evidence>
<keyword evidence="4" id="KW-0805">Transcription regulation</keyword>
<dbReference type="Proteomes" id="UP001237642">
    <property type="component" value="Unassembled WGS sequence"/>
</dbReference>
<reference evidence="9" key="1">
    <citation type="submission" date="2023-02" db="EMBL/GenBank/DDBJ databases">
        <title>Genome of toxic invasive species Heracleum sosnowskyi carries increased number of genes despite the absence of recent whole-genome duplications.</title>
        <authorList>
            <person name="Schelkunov M."/>
            <person name="Shtratnikova V."/>
            <person name="Makarenko M."/>
            <person name="Klepikova A."/>
            <person name="Omelchenko D."/>
            <person name="Novikova G."/>
            <person name="Obukhova E."/>
            <person name="Bogdanov V."/>
            <person name="Penin A."/>
            <person name="Logacheva M."/>
        </authorList>
    </citation>
    <scope>NUCLEOTIDE SEQUENCE</scope>
    <source>
        <strain evidence="9">Hsosn_3</strain>
        <tissue evidence="9">Leaf</tissue>
    </source>
</reference>
<evidence type="ECO:0000259" key="8">
    <source>
        <dbReference type="PROSITE" id="PS50114"/>
    </source>
</evidence>
<evidence type="ECO:0000313" key="10">
    <source>
        <dbReference type="Proteomes" id="UP001237642"/>
    </source>
</evidence>
<dbReference type="PROSITE" id="PS00344">
    <property type="entry name" value="GATA_ZN_FINGER_1"/>
    <property type="match status" value="1"/>
</dbReference>
<dbReference type="Pfam" id="PF00320">
    <property type="entry name" value="GATA"/>
    <property type="match status" value="1"/>
</dbReference>
<dbReference type="GO" id="GO:0008270">
    <property type="term" value="F:zinc ion binding"/>
    <property type="evidence" value="ECO:0007669"/>
    <property type="project" value="UniProtKB-KW"/>
</dbReference>
<evidence type="ECO:0000256" key="7">
    <source>
        <dbReference type="PROSITE-ProRule" id="PRU00094"/>
    </source>
</evidence>
<dbReference type="PROSITE" id="PS50114">
    <property type="entry name" value="GATA_ZN_FINGER_2"/>
    <property type="match status" value="1"/>
</dbReference>
<protein>
    <submittedName>
        <fullName evidence="9">GATA transcription factor</fullName>
    </submittedName>
</protein>
<evidence type="ECO:0000256" key="1">
    <source>
        <dbReference type="ARBA" id="ARBA00022723"/>
    </source>
</evidence>
<dbReference type="SUPFAM" id="SSF57716">
    <property type="entry name" value="Glucocorticoid receptor-like (DNA-binding domain)"/>
    <property type="match status" value="1"/>
</dbReference>
<reference evidence="9" key="2">
    <citation type="submission" date="2023-05" db="EMBL/GenBank/DDBJ databases">
        <authorList>
            <person name="Schelkunov M.I."/>
        </authorList>
    </citation>
    <scope>NUCLEOTIDE SEQUENCE</scope>
    <source>
        <strain evidence="9">Hsosn_3</strain>
        <tissue evidence="9">Leaf</tissue>
    </source>
</reference>
<keyword evidence="5" id="KW-0238">DNA-binding</keyword>
<keyword evidence="2 7" id="KW-0863">Zinc-finger</keyword>
<dbReference type="PANTHER" id="PTHR47255">
    <property type="entry name" value="GATA TRANSCRIPTION FACTOR 22-RELATED"/>
    <property type="match status" value="1"/>
</dbReference>
<keyword evidence="1" id="KW-0479">Metal-binding</keyword>
<dbReference type="SMART" id="SM00401">
    <property type="entry name" value="ZnF_GATA"/>
    <property type="match status" value="1"/>
</dbReference>
<dbReference type="CDD" id="cd00202">
    <property type="entry name" value="ZnF_GATA"/>
    <property type="match status" value="1"/>
</dbReference>
<dbReference type="GO" id="GO:0006355">
    <property type="term" value="P:regulation of DNA-templated transcription"/>
    <property type="evidence" value="ECO:0007669"/>
    <property type="project" value="InterPro"/>
</dbReference>
<dbReference type="InterPro" id="IPR013088">
    <property type="entry name" value="Znf_NHR/GATA"/>
</dbReference>
<dbReference type="InterPro" id="IPR000679">
    <property type="entry name" value="Znf_GATA"/>
</dbReference>
<dbReference type="AlphaFoldDB" id="A0AAD8HIR7"/>
<organism evidence="9 10">
    <name type="scientific">Heracleum sosnowskyi</name>
    <dbReference type="NCBI Taxonomy" id="360622"/>
    <lineage>
        <taxon>Eukaryota</taxon>
        <taxon>Viridiplantae</taxon>
        <taxon>Streptophyta</taxon>
        <taxon>Embryophyta</taxon>
        <taxon>Tracheophyta</taxon>
        <taxon>Spermatophyta</taxon>
        <taxon>Magnoliopsida</taxon>
        <taxon>eudicotyledons</taxon>
        <taxon>Gunneridae</taxon>
        <taxon>Pentapetalae</taxon>
        <taxon>asterids</taxon>
        <taxon>campanulids</taxon>
        <taxon>Apiales</taxon>
        <taxon>Apiaceae</taxon>
        <taxon>Apioideae</taxon>
        <taxon>apioid superclade</taxon>
        <taxon>Tordylieae</taxon>
        <taxon>Tordyliinae</taxon>
        <taxon>Heracleum</taxon>
    </lineage>
</organism>
<dbReference type="GO" id="GO:0043565">
    <property type="term" value="F:sequence-specific DNA binding"/>
    <property type="evidence" value="ECO:0007669"/>
    <property type="project" value="InterPro"/>
</dbReference>
<evidence type="ECO:0000256" key="3">
    <source>
        <dbReference type="ARBA" id="ARBA00022833"/>
    </source>
</evidence>
<dbReference type="Gene3D" id="3.30.50.10">
    <property type="entry name" value="Erythroid Transcription Factor GATA-1, subunit A"/>
    <property type="match status" value="1"/>
</dbReference>
<comment type="caution">
    <text evidence="9">The sequence shown here is derived from an EMBL/GenBank/DDBJ whole genome shotgun (WGS) entry which is preliminary data.</text>
</comment>
<dbReference type="InterPro" id="IPR052138">
    <property type="entry name" value="GATA_ZnFinger_Domain"/>
</dbReference>
<keyword evidence="3" id="KW-0862">Zinc</keyword>
<evidence type="ECO:0000256" key="6">
    <source>
        <dbReference type="ARBA" id="ARBA00023163"/>
    </source>
</evidence>